<protein>
    <recommendedName>
        <fullName evidence="4">Conidiation-specific protein</fullName>
    </recommendedName>
</protein>
<keyword evidence="1" id="KW-0732">Signal</keyword>
<organism evidence="2 3">
    <name type="scientific">Aspergillus mulundensis</name>
    <dbReference type="NCBI Taxonomy" id="1810919"/>
    <lineage>
        <taxon>Eukaryota</taxon>
        <taxon>Fungi</taxon>
        <taxon>Dikarya</taxon>
        <taxon>Ascomycota</taxon>
        <taxon>Pezizomycotina</taxon>
        <taxon>Eurotiomycetes</taxon>
        <taxon>Eurotiomycetidae</taxon>
        <taxon>Eurotiales</taxon>
        <taxon>Aspergillaceae</taxon>
        <taxon>Aspergillus</taxon>
        <taxon>Aspergillus subgen. Nidulantes</taxon>
    </lineage>
</organism>
<accession>A0A3D8R9Y4</accession>
<comment type="caution">
    <text evidence="2">The sequence shown here is derived from an EMBL/GenBank/DDBJ whole genome shotgun (WGS) entry which is preliminary data.</text>
</comment>
<dbReference type="AlphaFoldDB" id="A0A3D8R9Y4"/>
<dbReference type="OrthoDB" id="2142213at2759"/>
<evidence type="ECO:0000256" key="1">
    <source>
        <dbReference type="SAM" id="SignalP"/>
    </source>
</evidence>
<keyword evidence="3" id="KW-1185">Reference proteome</keyword>
<feature type="signal peptide" evidence="1">
    <location>
        <begin position="1"/>
        <end position="23"/>
    </location>
</feature>
<evidence type="ECO:0000313" key="2">
    <source>
        <dbReference type="EMBL" id="RDW70674.1"/>
    </source>
</evidence>
<sequence>MKGMKGLFAAAAASALFLTFARAQLDKPALTSNLDYLLEGNANNLPTVNRQIAIWASGYIPKDCQDLGAGEGYDASEFEVYEVTYDDCADPWLFCRHKDVETTIETAAETFSKLPVKVRDWVRQILLLPGADSAFAINGNVAFFGSTGGNVDVMIHESAHGLDGFAAFGENLSTSEGFLAAYDADTHVPDDYARSSQAENVAQNTVVAVYDKNVPGGFPGVQEQYTAILNQYSYIEDKAGDALLPGGTCDRHLENSETVVLGSAANATVSRVRRAAGAWKVPQSGLKGEYSKIVKEFQPFQFREGF</sequence>
<dbReference type="SUPFAM" id="SSF55486">
    <property type="entry name" value="Metalloproteases ('zincins'), catalytic domain"/>
    <property type="match status" value="1"/>
</dbReference>
<proteinExistence type="predicted"/>
<dbReference type="GeneID" id="38118555"/>
<dbReference type="STRING" id="1810919.A0A3D8R9Y4"/>
<dbReference type="RefSeq" id="XP_026601205.1">
    <property type="nucleotide sequence ID" value="XM_026750201.1"/>
</dbReference>
<feature type="chain" id="PRO_5017583403" description="Conidiation-specific protein" evidence="1">
    <location>
        <begin position="24"/>
        <end position="306"/>
    </location>
</feature>
<reference evidence="2 3" key="1">
    <citation type="journal article" date="2018" name="IMA Fungus">
        <title>IMA Genome-F 9: Draft genome sequence of Annulohypoxylon stygium, Aspergillus mulundensis, Berkeleyomyces basicola (syn. Thielaviopsis basicola), Ceratocystis smalleyi, two Cercospora beticola strains, Coleophoma cylindrospora, Fusarium fracticaudum, Phialophora cf. hyalina, and Morchella septimelata.</title>
        <authorList>
            <person name="Wingfield B.D."/>
            <person name="Bills G.F."/>
            <person name="Dong Y."/>
            <person name="Huang W."/>
            <person name="Nel W.J."/>
            <person name="Swalarsk-Parry B.S."/>
            <person name="Vaghefi N."/>
            <person name="Wilken P.M."/>
            <person name="An Z."/>
            <person name="de Beer Z.W."/>
            <person name="De Vos L."/>
            <person name="Chen L."/>
            <person name="Duong T.A."/>
            <person name="Gao Y."/>
            <person name="Hammerbacher A."/>
            <person name="Kikkert J.R."/>
            <person name="Li Y."/>
            <person name="Li H."/>
            <person name="Li K."/>
            <person name="Li Q."/>
            <person name="Liu X."/>
            <person name="Ma X."/>
            <person name="Naidoo K."/>
            <person name="Pethybridge S.J."/>
            <person name="Sun J."/>
            <person name="Steenkamp E.T."/>
            <person name="van der Nest M.A."/>
            <person name="van Wyk S."/>
            <person name="Wingfield M.J."/>
            <person name="Xiong C."/>
            <person name="Yue Q."/>
            <person name="Zhang X."/>
        </authorList>
    </citation>
    <scope>NUCLEOTIDE SEQUENCE [LARGE SCALE GENOMIC DNA]</scope>
    <source>
        <strain evidence="2 3">DSM 5745</strain>
    </source>
</reference>
<gene>
    <name evidence="2" type="ORF">DSM5745_08185</name>
</gene>
<dbReference type="EMBL" id="PVWQ01000010">
    <property type="protein sequence ID" value="RDW70674.1"/>
    <property type="molecule type" value="Genomic_DNA"/>
</dbReference>
<dbReference type="Proteomes" id="UP000256690">
    <property type="component" value="Unassembled WGS sequence"/>
</dbReference>
<evidence type="ECO:0000313" key="3">
    <source>
        <dbReference type="Proteomes" id="UP000256690"/>
    </source>
</evidence>
<evidence type="ECO:0008006" key="4">
    <source>
        <dbReference type="Google" id="ProtNLM"/>
    </source>
</evidence>
<name>A0A3D8R9Y4_9EURO</name>